<reference evidence="3" key="1">
    <citation type="journal article" date="2020" name="Stud. Mycol.">
        <title>101 Dothideomycetes genomes: a test case for predicting lifestyles and emergence of pathogens.</title>
        <authorList>
            <person name="Haridas S."/>
            <person name="Albert R."/>
            <person name="Binder M."/>
            <person name="Bloem J."/>
            <person name="Labutti K."/>
            <person name="Salamov A."/>
            <person name="Andreopoulos B."/>
            <person name="Baker S."/>
            <person name="Barry K."/>
            <person name="Bills G."/>
            <person name="Bluhm B."/>
            <person name="Cannon C."/>
            <person name="Castanera R."/>
            <person name="Culley D."/>
            <person name="Daum C."/>
            <person name="Ezra D."/>
            <person name="Gonzalez J."/>
            <person name="Henrissat B."/>
            <person name="Kuo A."/>
            <person name="Liang C."/>
            <person name="Lipzen A."/>
            <person name="Lutzoni F."/>
            <person name="Magnuson J."/>
            <person name="Mondo S."/>
            <person name="Nolan M."/>
            <person name="Ohm R."/>
            <person name="Pangilinan J."/>
            <person name="Park H.-J."/>
            <person name="Ramirez L."/>
            <person name="Alfaro M."/>
            <person name="Sun H."/>
            <person name="Tritt A."/>
            <person name="Yoshinaga Y."/>
            <person name="Zwiers L.-H."/>
            <person name="Turgeon B."/>
            <person name="Goodwin S."/>
            <person name="Spatafora J."/>
            <person name="Crous P."/>
            <person name="Grigoriev I."/>
        </authorList>
    </citation>
    <scope>NUCLEOTIDE SEQUENCE</scope>
    <source>
        <strain evidence="3">CBS 113389</strain>
    </source>
</reference>
<feature type="region of interest" description="Disordered" evidence="1">
    <location>
        <begin position="1"/>
        <end position="389"/>
    </location>
</feature>
<accession>A0A6A6PPD7</accession>
<feature type="compositionally biased region" description="Basic and acidic residues" evidence="1">
    <location>
        <begin position="141"/>
        <end position="151"/>
    </location>
</feature>
<dbReference type="Proteomes" id="UP000799767">
    <property type="component" value="Unassembled WGS sequence"/>
</dbReference>
<evidence type="ECO:0000313" key="3">
    <source>
        <dbReference type="EMBL" id="KAF2481970.1"/>
    </source>
</evidence>
<gene>
    <name evidence="3" type="ORF">BDY17DRAFT_311581</name>
</gene>
<feature type="compositionally biased region" description="Low complexity" evidence="1">
    <location>
        <begin position="611"/>
        <end position="624"/>
    </location>
</feature>
<dbReference type="GeneID" id="54476551"/>
<dbReference type="OrthoDB" id="5576775at2759"/>
<feature type="compositionally biased region" description="Low complexity" evidence="1">
    <location>
        <begin position="633"/>
        <end position="650"/>
    </location>
</feature>
<feature type="compositionally biased region" description="Low complexity" evidence="1">
    <location>
        <begin position="65"/>
        <end position="88"/>
    </location>
</feature>
<organism evidence="3 4">
    <name type="scientific">Neohortaea acidophila</name>
    <dbReference type="NCBI Taxonomy" id="245834"/>
    <lineage>
        <taxon>Eukaryota</taxon>
        <taxon>Fungi</taxon>
        <taxon>Dikarya</taxon>
        <taxon>Ascomycota</taxon>
        <taxon>Pezizomycotina</taxon>
        <taxon>Dothideomycetes</taxon>
        <taxon>Dothideomycetidae</taxon>
        <taxon>Mycosphaerellales</taxon>
        <taxon>Teratosphaeriaceae</taxon>
        <taxon>Neohortaea</taxon>
    </lineage>
</organism>
<name>A0A6A6PPD7_9PEZI</name>
<dbReference type="EMBL" id="MU001637">
    <property type="protein sequence ID" value="KAF2481970.1"/>
    <property type="molecule type" value="Genomic_DNA"/>
</dbReference>
<feature type="compositionally biased region" description="Low complexity" evidence="1">
    <location>
        <begin position="46"/>
        <end position="57"/>
    </location>
</feature>
<sequence>MAAEPDAGMMSSSSISSPPTSPHHSNDTIRVSHSSNSLPRNLYEGVVAAAVPASSPQPSLPAPNTPAHATAPNTASAGTTTTANNPSAPEKPKRQRKKKEEQLGPDGKPVVDEKPKKPRKPREPKEKTVGNGAPPPRKKVKTEPKADDKAANDVATPPRQPTLTGMLGGFQPSSKPAPAPAAAPSALAPPASTQHLRVSEPSTHHSTTQNMSTPPPSRPISSGQNYDPIRGSTLATRMSNPPNGAQTLQSTAFVNRASASPSIASLIDPPMAPLILSPPQAATQRPHAPLPQQSSPPPKDGLAAPLPSNSASKPDSALTNVGDTVDMEPSVNVPGRQIPDIKTPSKSSSSAGPAPKAARRSPEPLKGTGSGLLSTSDLFGGGASSDPLERKGVNIDLHITLNPKGGNNINIAQEIIKKYGREAMNPRAAAHREQLLRIAAEQDRLAGTSNDEMSVDLLSDMEGDSNAEMGGMDDEKSNTGIDGDKPKKRKKREDYDKEDDFIDDTELAWQEQAAVAKDGFFVYSGPLIPEGQQAQIESSAPTRGGRGRGRGSRGGRTANAGTTHASLADKSRDTTTTTTTTPARGRGSRGGRGTGAPRRPRGSKAEKEKMASASATGSVSVTPAPTTQSALHQTSTATTPQAPQSSPPAQVVGGVA</sequence>
<feature type="compositionally biased region" description="Polar residues" evidence="1">
    <location>
        <begin position="233"/>
        <end position="263"/>
    </location>
</feature>
<feature type="compositionally biased region" description="Low complexity" evidence="1">
    <location>
        <begin position="344"/>
        <end position="356"/>
    </location>
</feature>
<proteinExistence type="predicted"/>
<feature type="compositionally biased region" description="Basic and acidic residues" evidence="1">
    <location>
        <begin position="109"/>
        <end position="128"/>
    </location>
</feature>
<keyword evidence="4" id="KW-1185">Reference proteome</keyword>
<feature type="compositionally biased region" description="Polar residues" evidence="1">
    <location>
        <begin position="193"/>
        <end position="212"/>
    </location>
</feature>
<feature type="compositionally biased region" description="Polar residues" evidence="1">
    <location>
        <begin position="28"/>
        <end position="39"/>
    </location>
</feature>
<feature type="region of interest" description="Disordered" evidence="1">
    <location>
        <begin position="462"/>
        <end position="500"/>
    </location>
</feature>
<feature type="compositionally biased region" description="Polar residues" evidence="1">
    <location>
        <begin position="307"/>
        <end position="322"/>
    </location>
</feature>
<feature type="compositionally biased region" description="Basic and acidic residues" evidence="1">
    <location>
        <begin position="473"/>
        <end position="485"/>
    </location>
</feature>
<feature type="compositionally biased region" description="Low complexity" evidence="1">
    <location>
        <begin position="574"/>
        <end position="585"/>
    </location>
</feature>
<evidence type="ECO:0000313" key="4">
    <source>
        <dbReference type="Proteomes" id="UP000799767"/>
    </source>
</evidence>
<dbReference type="Pfam" id="PF08729">
    <property type="entry name" value="HUN"/>
    <property type="match status" value="1"/>
</dbReference>
<protein>
    <recommendedName>
        <fullName evidence="2">Hpc2-related domain-containing protein</fullName>
    </recommendedName>
</protein>
<feature type="region of interest" description="Disordered" evidence="1">
    <location>
        <begin position="524"/>
        <end position="656"/>
    </location>
</feature>
<feature type="compositionally biased region" description="Low complexity" evidence="1">
    <location>
        <begin position="182"/>
        <end position="192"/>
    </location>
</feature>
<evidence type="ECO:0000256" key="1">
    <source>
        <dbReference type="SAM" id="MobiDB-lite"/>
    </source>
</evidence>
<evidence type="ECO:0000259" key="2">
    <source>
        <dbReference type="Pfam" id="PF08729"/>
    </source>
</evidence>
<dbReference type="InterPro" id="IPR014840">
    <property type="entry name" value="HRD"/>
</dbReference>
<dbReference type="RefSeq" id="XP_033588540.1">
    <property type="nucleotide sequence ID" value="XM_033735549.1"/>
</dbReference>
<feature type="domain" description="Hpc2-related" evidence="2">
    <location>
        <begin position="487"/>
        <end position="527"/>
    </location>
</feature>
<dbReference type="AlphaFoldDB" id="A0A6A6PPD7"/>
<feature type="compositionally biased region" description="Polar residues" evidence="1">
    <location>
        <begin position="532"/>
        <end position="541"/>
    </location>
</feature>